<sequence length="276" mass="31580">MWRVDSLQQIALELDCREQRRSGIGWLECDTGAPRTAVIFHGVTGGKMDMLPIMRAYARCGYAVYAIDLPGHGGSDFLEAKSFDDLAGWCDRALRRIGRTPDVIVANSYSSSLLYWYMCRGFLPTCTRVILGCPVPRVSWLSNALHLLSVRAPERFFWPIYNSSGIRVARTALLLSSLDRSAWAWTLESERRKEQYTSQRAANTLTELIYRRNPFETTLPEDVQRRVTVVMGENDLLVNRRSRELMHQLLPCSLFRSVPHAGHLLQFEAWSRLLPE</sequence>
<dbReference type="PANTHER" id="PTHR42886:SF42">
    <property type="entry name" value="ALPHA_BETA-HYDROLASES SUPERFAMILY PROTEIN"/>
    <property type="match status" value="1"/>
</dbReference>
<dbReference type="InterPro" id="IPR029058">
    <property type="entry name" value="AB_hydrolase_fold"/>
</dbReference>
<keyword evidence="2" id="KW-0378">Hydrolase</keyword>
<dbReference type="Gene3D" id="3.40.50.1820">
    <property type="entry name" value="alpha/beta hydrolase"/>
    <property type="match status" value="1"/>
</dbReference>
<dbReference type="EMBL" id="JAPTMY010000020">
    <property type="protein sequence ID" value="MCZ0858326.1"/>
    <property type="molecule type" value="Genomic_DNA"/>
</dbReference>
<keyword evidence="3" id="KW-1185">Reference proteome</keyword>
<dbReference type="InterPro" id="IPR000073">
    <property type="entry name" value="AB_hydrolase_1"/>
</dbReference>
<reference evidence="2" key="1">
    <citation type="submission" date="2022-10" db="EMBL/GenBank/DDBJ databases">
        <title>Genome sequence of Actinomyces israelii ATCC 10048.</title>
        <authorList>
            <person name="Watt R.M."/>
            <person name="Tong W.M."/>
        </authorList>
    </citation>
    <scope>NUCLEOTIDE SEQUENCE</scope>
    <source>
        <strain evidence="2">ATCC 10048</strain>
    </source>
</reference>
<protein>
    <submittedName>
        <fullName evidence="2">Alpha/beta fold hydrolase</fullName>
    </submittedName>
</protein>
<evidence type="ECO:0000259" key="1">
    <source>
        <dbReference type="Pfam" id="PF12697"/>
    </source>
</evidence>
<proteinExistence type="predicted"/>
<feature type="domain" description="AB hydrolase-1" evidence="1">
    <location>
        <begin position="38"/>
        <end position="270"/>
    </location>
</feature>
<dbReference type="SUPFAM" id="SSF53474">
    <property type="entry name" value="alpha/beta-Hydrolases"/>
    <property type="match status" value="1"/>
</dbReference>
<dbReference type="Pfam" id="PF12697">
    <property type="entry name" value="Abhydrolase_6"/>
    <property type="match status" value="1"/>
</dbReference>
<name>A0ABT4I9A7_9ACTO</name>
<evidence type="ECO:0000313" key="3">
    <source>
        <dbReference type="Proteomes" id="UP001072034"/>
    </source>
</evidence>
<dbReference type="GO" id="GO:0016787">
    <property type="term" value="F:hydrolase activity"/>
    <property type="evidence" value="ECO:0007669"/>
    <property type="project" value="UniProtKB-KW"/>
</dbReference>
<gene>
    <name evidence="2" type="ORF">OHJ16_09760</name>
</gene>
<dbReference type="PANTHER" id="PTHR42886">
    <property type="entry name" value="RE40534P-RELATED"/>
    <property type="match status" value="1"/>
</dbReference>
<organism evidence="2 3">
    <name type="scientific">Actinomyces israelii</name>
    <dbReference type="NCBI Taxonomy" id="1659"/>
    <lineage>
        <taxon>Bacteria</taxon>
        <taxon>Bacillati</taxon>
        <taxon>Actinomycetota</taxon>
        <taxon>Actinomycetes</taxon>
        <taxon>Actinomycetales</taxon>
        <taxon>Actinomycetaceae</taxon>
        <taxon>Actinomyces</taxon>
    </lineage>
</organism>
<evidence type="ECO:0000313" key="2">
    <source>
        <dbReference type="EMBL" id="MCZ0858326.1"/>
    </source>
</evidence>
<dbReference type="RefSeq" id="WP_268917731.1">
    <property type="nucleotide sequence ID" value="NZ_CP124548.1"/>
</dbReference>
<accession>A0ABT4I9A7</accession>
<dbReference type="Proteomes" id="UP001072034">
    <property type="component" value="Unassembled WGS sequence"/>
</dbReference>
<comment type="caution">
    <text evidence="2">The sequence shown here is derived from an EMBL/GenBank/DDBJ whole genome shotgun (WGS) entry which is preliminary data.</text>
</comment>